<dbReference type="EMBL" id="LIAE01007026">
    <property type="protein sequence ID" value="PAV82814.1"/>
    <property type="molecule type" value="Genomic_DNA"/>
</dbReference>
<evidence type="ECO:0000313" key="1">
    <source>
        <dbReference type="EMBL" id="PAV82814.1"/>
    </source>
</evidence>
<evidence type="ECO:0000313" key="2">
    <source>
        <dbReference type="Proteomes" id="UP000218231"/>
    </source>
</evidence>
<organism evidence="1 2">
    <name type="scientific">Diploscapter pachys</name>
    <dbReference type="NCBI Taxonomy" id="2018661"/>
    <lineage>
        <taxon>Eukaryota</taxon>
        <taxon>Metazoa</taxon>
        <taxon>Ecdysozoa</taxon>
        <taxon>Nematoda</taxon>
        <taxon>Chromadorea</taxon>
        <taxon>Rhabditida</taxon>
        <taxon>Rhabditina</taxon>
        <taxon>Rhabditomorpha</taxon>
        <taxon>Rhabditoidea</taxon>
        <taxon>Rhabditidae</taxon>
        <taxon>Diploscapter</taxon>
    </lineage>
</organism>
<proteinExistence type="predicted"/>
<dbReference type="AlphaFoldDB" id="A0A2A2L9I5"/>
<gene>
    <name evidence="1" type="ORF">WR25_21986</name>
</gene>
<reference evidence="1 2" key="1">
    <citation type="journal article" date="2017" name="Curr. Biol.">
        <title>Genome architecture and evolution of a unichromosomal asexual nematode.</title>
        <authorList>
            <person name="Fradin H."/>
            <person name="Zegar C."/>
            <person name="Gutwein M."/>
            <person name="Lucas J."/>
            <person name="Kovtun M."/>
            <person name="Corcoran D."/>
            <person name="Baugh L.R."/>
            <person name="Kiontke K."/>
            <person name="Gunsalus K."/>
            <person name="Fitch D.H."/>
            <person name="Piano F."/>
        </authorList>
    </citation>
    <scope>NUCLEOTIDE SEQUENCE [LARGE SCALE GENOMIC DNA]</scope>
    <source>
        <strain evidence="1">PF1309</strain>
    </source>
</reference>
<accession>A0A2A2L9I5</accession>
<name>A0A2A2L9I5_9BILA</name>
<comment type="caution">
    <text evidence="1">The sequence shown here is derived from an EMBL/GenBank/DDBJ whole genome shotgun (WGS) entry which is preliminary data.</text>
</comment>
<protein>
    <submittedName>
        <fullName evidence="1">Uncharacterized protein</fullName>
    </submittedName>
</protein>
<sequence>MEEHAGLEEDIPEPSSEMKPVTLVDDSKGVPAQLQEVTISGQKMLVGYPGFDASMDFIVEDKVDLSKMTIKTISDQEHVKCTAVVIARFKNYTLMQTPLRKIGTIVVRRTEWKIPDAEELPQFGTWWWITIVKYANALEDEYGDNPVNEEYEGDINYMGIKTPKYINSKYHPFNLRMRGFARVVEFYFDFDLSKKGTCEMISFTKDFNTSFIYLLRHRLGLEVLVQKRYMYKFVYSDPTPNLQIEFWAVMRPVENTDYLFYLQTGTEMKVKAKDGSVVEVGYTSDDDDEIRHIATPKKVSR</sequence>
<keyword evidence="2" id="KW-1185">Reference proteome</keyword>
<dbReference type="Proteomes" id="UP000218231">
    <property type="component" value="Unassembled WGS sequence"/>
</dbReference>